<protein>
    <submittedName>
        <fullName evidence="1">Uncharacterized protein</fullName>
    </submittedName>
</protein>
<evidence type="ECO:0000313" key="1">
    <source>
        <dbReference type="EMBL" id="QDT16084.1"/>
    </source>
</evidence>
<proteinExistence type="predicted"/>
<dbReference type="KEGG" id="acaf:CA12_21820"/>
<dbReference type="RefSeq" id="WP_145358960.1">
    <property type="nucleotide sequence ID" value="NZ_CP036265.1"/>
</dbReference>
<name>A0A517P9N8_9PLAN</name>
<gene>
    <name evidence="1" type="ORF">CA12_21820</name>
</gene>
<reference evidence="1 2" key="1">
    <citation type="submission" date="2019-02" db="EMBL/GenBank/DDBJ databases">
        <title>Deep-cultivation of Planctomycetes and their phenomic and genomic characterization uncovers novel biology.</title>
        <authorList>
            <person name="Wiegand S."/>
            <person name="Jogler M."/>
            <person name="Boedeker C."/>
            <person name="Pinto D."/>
            <person name="Vollmers J."/>
            <person name="Rivas-Marin E."/>
            <person name="Kohn T."/>
            <person name="Peeters S.H."/>
            <person name="Heuer A."/>
            <person name="Rast P."/>
            <person name="Oberbeckmann S."/>
            <person name="Bunk B."/>
            <person name="Jeske O."/>
            <person name="Meyerdierks A."/>
            <person name="Storesund J.E."/>
            <person name="Kallscheuer N."/>
            <person name="Luecker S."/>
            <person name="Lage O.M."/>
            <person name="Pohl T."/>
            <person name="Merkel B.J."/>
            <person name="Hornburger P."/>
            <person name="Mueller R.-W."/>
            <person name="Bruemmer F."/>
            <person name="Labrenz M."/>
            <person name="Spormann A.M."/>
            <person name="Op den Camp H."/>
            <person name="Overmann J."/>
            <person name="Amann R."/>
            <person name="Jetten M.S.M."/>
            <person name="Mascher T."/>
            <person name="Medema M.H."/>
            <person name="Devos D.P."/>
            <person name="Kaster A.-K."/>
            <person name="Ovreas L."/>
            <person name="Rohde M."/>
            <person name="Galperin M.Y."/>
            <person name="Jogler C."/>
        </authorList>
    </citation>
    <scope>NUCLEOTIDE SEQUENCE [LARGE SCALE GENOMIC DNA]</scope>
    <source>
        <strain evidence="1 2">CA12</strain>
    </source>
</reference>
<organism evidence="1 2">
    <name type="scientific">Alienimonas californiensis</name>
    <dbReference type="NCBI Taxonomy" id="2527989"/>
    <lineage>
        <taxon>Bacteria</taxon>
        <taxon>Pseudomonadati</taxon>
        <taxon>Planctomycetota</taxon>
        <taxon>Planctomycetia</taxon>
        <taxon>Planctomycetales</taxon>
        <taxon>Planctomycetaceae</taxon>
        <taxon>Alienimonas</taxon>
    </lineage>
</organism>
<accession>A0A517P9N8</accession>
<sequence>MSDAATAPPPRLSRKRRTAAERLFRSVRPELEERFRALAGRDGKPAGLRWVEVQFSGEPTFVTAPDGRLDALLPVVVQFEPIPGGGVEEVNAARLPRSAVALFHHRPAPWWASWSAGMWGTGGRVLFNHTPETAAERVAAGH</sequence>
<keyword evidence="2" id="KW-1185">Reference proteome</keyword>
<dbReference type="AlphaFoldDB" id="A0A517P9N8"/>
<evidence type="ECO:0000313" key="2">
    <source>
        <dbReference type="Proteomes" id="UP000318741"/>
    </source>
</evidence>
<dbReference type="EMBL" id="CP036265">
    <property type="protein sequence ID" value="QDT16084.1"/>
    <property type="molecule type" value="Genomic_DNA"/>
</dbReference>
<dbReference type="Proteomes" id="UP000318741">
    <property type="component" value="Chromosome"/>
</dbReference>
<dbReference type="OrthoDB" id="282265at2"/>